<feature type="compositionally biased region" description="Polar residues" evidence="1">
    <location>
        <begin position="79"/>
        <end position="92"/>
    </location>
</feature>
<evidence type="ECO:0000313" key="2">
    <source>
        <dbReference type="EMBL" id="CAK9160904.1"/>
    </source>
</evidence>
<gene>
    <name evidence="2" type="ORF">ILEXP_LOCUS29694</name>
</gene>
<feature type="region of interest" description="Disordered" evidence="1">
    <location>
        <begin position="68"/>
        <end position="93"/>
    </location>
</feature>
<name>A0ABC8SUQ0_9AQUA</name>
<organism evidence="2 3">
    <name type="scientific">Ilex paraguariensis</name>
    <name type="common">yerba mate</name>
    <dbReference type="NCBI Taxonomy" id="185542"/>
    <lineage>
        <taxon>Eukaryota</taxon>
        <taxon>Viridiplantae</taxon>
        <taxon>Streptophyta</taxon>
        <taxon>Embryophyta</taxon>
        <taxon>Tracheophyta</taxon>
        <taxon>Spermatophyta</taxon>
        <taxon>Magnoliopsida</taxon>
        <taxon>eudicotyledons</taxon>
        <taxon>Gunneridae</taxon>
        <taxon>Pentapetalae</taxon>
        <taxon>asterids</taxon>
        <taxon>campanulids</taxon>
        <taxon>Aquifoliales</taxon>
        <taxon>Aquifoliaceae</taxon>
        <taxon>Ilex</taxon>
    </lineage>
</organism>
<reference evidence="2 3" key="1">
    <citation type="submission" date="2024-02" db="EMBL/GenBank/DDBJ databases">
        <authorList>
            <person name="Vignale AGUSTIN F."/>
            <person name="Sosa J E."/>
            <person name="Modenutti C."/>
        </authorList>
    </citation>
    <scope>NUCLEOTIDE SEQUENCE [LARGE SCALE GENOMIC DNA]</scope>
</reference>
<accession>A0ABC8SUQ0</accession>
<feature type="compositionally biased region" description="Acidic residues" evidence="1">
    <location>
        <begin position="114"/>
        <end position="137"/>
    </location>
</feature>
<proteinExistence type="predicted"/>
<sequence length="137" mass="14646">MCRNGRFSKPWSRAFRVKEFSVQPTPTTSTTTRCPSTSSATGQPRVTRLEQRMSIMETDILIEILAPGEIPPGVHPPTSDATTSGPTISPFTSDPAAAYVFQAKDIVVLSGDSGSDEVGEDYETGSGSETEEEDASD</sequence>
<evidence type="ECO:0000313" key="3">
    <source>
        <dbReference type="Proteomes" id="UP001642360"/>
    </source>
</evidence>
<dbReference type="AlphaFoldDB" id="A0ABC8SUQ0"/>
<protein>
    <submittedName>
        <fullName evidence="2">Uncharacterized protein</fullName>
    </submittedName>
</protein>
<feature type="compositionally biased region" description="Low complexity" evidence="1">
    <location>
        <begin position="24"/>
        <end position="41"/>
    </location>
</feature>
<feature type="region of interest" description="Disordered" evidence="1">
    <location>
        <begin position="23"/>
        <end position="45"/>
    </location>
</feature>
<dbReference type="EMBL" id="CAUOFW020003606">
    <property type="protein sequence ID" value="CAK9160904.1"/>
    <property type="molecule type" value="Genomic_DNA"/>
</dbReference>
<comment type="caution">
    <text evidence="2">The sequence shown here is derived from an EMBL/GenBank/DDBJ whole genome shotgun (WGS) entry which is preliminary data.</text>
</comment>
<keyword evidence="3" id="KW-1185">Reference proteome</keyword>
<evidence type="ECO:0000256" key="1">
    <source>
        <dbReference type="SAM" id="MobiDB-lite"/>
    </source>
</evidence>
<feature type="region of interest" description="Disordered" evidence="1">
    <location>
        <begin position="110"/>
        <end position="137"/>
    </location>
</feature>
<dbReference type="Proteomes" id="UP001642360">
    <property type="component" value="Unassembled WGS sequence"/>
</dbReference>